<dbReference type="InterPro" id="IPR022272">
    <property type="entry name" value="Lipocalin_CS"/>
</dbReference>
<comment type="caution">
    <text evidence="4">The sequence shown here is derived from an EMBL/GenBank/DDBJ whole genome shotgun (WGS) entry which is preliminary data.</text>
</comment>
<evidence type="ECO:0000313" key="5">
    <source>
        <dbReference type="Proteomes" id="UP001597374"/>
    </source>
</evidence>
<name>A0ABW5CV92_9BACT</name>
<dbReference type="CDD" id="cd19438">
    <property type="entry name" value="lipocalin_Blc-like"/>
    <property type="match status" value="1"/>
</dbReference>
<dbReference type="InterPro" id="IPR022271">
    <property type="entry name" value="Lipocalin_ApoD"/>
</dbReference>
<dbReference type="PROSITE" id="PS00213">
    <property type="entry name" value="LIPOCALIN"/>
    <property type="match status" value="1"/>
</dbReference>
<feature type="signal peptide" evidence="2">
    <location>
        <begin position="1"/>
        <end position="29"/>
    </location>
</feature>
<sequence length="184" mass="21042">MRQRTKLILTAGSLLLGTLLVSSCSRSYAPLETVPEVDLKRYQGKWYEIASLPQRFSKGCHCTSTEYTLNATEGYVEVYNACYKGGPNGKLSAVKGKAFPVEGSNNSKLKVQFFWPFRGDYWILELDPEYRYVMVGSPDRESLWFLSRTPRIEKAIYDLLVQQARSKGFPVEQLELMDQSCNER</sequence>
<dbReference type="PIRSF" id="PIRSF036893">
    <property type="entry name" value="Lipocalin_ApoD"/>
    <property type="match status" value="1"/>
</dbReference>
<dbReference type="EMBL" id="JBHUIM010000001">
    <property type="protein sequence ID" value="MFD2246381.1"/>
    <property type="molecule type" value="Genomic_DNA"/>
</dbReference>
<dbReference type="InterPro" id="IPR000566">
    <property type="entry name" value="Lipocln_cytosolic_FA-bd_dom"/>
</dbReference>
<dbReference type="PRINTS" id="PR01171">
    <property type="entry name" value="BCTLIPOCALIN"/>
</dbReference>
<dbReference type="PROSITE" id="PS51257">
    <property type="entry name" value="PROKAR_LIPOPROTEIN"/>
    <property type="match status" value="1"/>
</dbReference>
<organism evidence="4 5">
    <name type="scientific">Pontibacter ruber</name>
    <dbReference type="NCBI Taxonomy" id="1343895"/>
    <lineage>
        <taxon>Bacteria</taxon>
        <taxon>Pseudomonadati</taxon>
        <taxon>Bacteroidota</taxon>
        <taxon>Cytophagia</taxon>
        <taxon>Cytophagales</taxon>
        <taxon>Hymenobacteraceae</taxon>
        <taxon>Pontibacter</taxon>
    </lineage>
</organism>
<accession>A0ABW5CV92</accession>
<feature type="domain" description="Lipocalin/cytosolic fatty-acid binding" evidence="3">
    <location>
        <begin position="37"/>
        <end position="177"/>
    </location>
</feature>
<reference evidence="5" key="1">
    <citation type="journal article" date="2019" name="Int. J. Syst. Evol. Microbiol.">
        <title>The Global Catalogue of Microorganisms (GCM) 10K type strain sequencing project: providing services to taxonomists for standard genome sequencing and annotation.</title>
        <authorList>
            <consortium name="The Broad Institute Genomics Platform"/>
            <consortium name="The Broad Institute Genome Sequencing Center for Infectious Disease"/>
            <person name="Wu L."/>
            <person name="Ma J."/>
        </authorList>
    </citation>
    <scope>NUCLEOTIDE SEQUENCE [LARGE SCALE GENOMIC DNA]</scope>
    <source>
        <strain evidence="5">CGMCC 4.1782</strain>
    </source>
</reference>
<comment type="similarity">
    <text evidence="1 2">Belongs to the calycin superfamily. Lipocalin family.</text>
</comment>
<dbReference type="InterPro" id="IPR002446">
    <property type="entry name" value="Lipocalin_bac"/>
</dbReference>
<dbReference type="Gene3D" id="2.40.128.20">
    <property type="match status" value="1"/>
</dbReference>
<feature type="chain" id="PRO_5045016659" evidence="2">
    <location>
        <begin position="30"/>
        <end position="184"/>
    </location>
</feature>
<proteinExistence type="inferred from homology"/>
<dbReference type="RefSeq" id="WP_250428104.1">
    <property type="nucleotide sequence ID" value="NZ_JALPRR010000001.1"/>
</dbReference>
<evidence type="ECO:0000256" key="2">
    <source>
        <dbReference type="PIRNR" id="PIRNR036893"/>
    </source>
</evidence>
<gene>
    <name evidence="4" type="ORF">ACFSKP_08960</name>
</gene>
<evidence type="ECO:0000259" key="3">
    <source>
        <dbReference type="Pfam" id="PF08212"/>
    </source>
</evidence>
<evidence type="ECO:0000256" key="1">
    <source>
        <dbReference type="ARBA" id="ARBA00006889"/>
    </source>
</evidence>
<dbReference type="Proteomes" id="UP001597374">
    <property type="component" value="Unassembled WGS sequence"/>
</dbReference>
<dbReference type="PANTHER" id="PTHR10612">
    <property type="entry name" value="APOLIPOPROTEIN D"/>
    <property type="match status" value="1"/>
</dbReference>
<keyword evidence="2" id="KW-0732">Signal</keyword>
<dbReference type="Pfam" id="PF08212">
    <property type="entry name" value="Lipocalin_2"/>
    <property type="match status" value="1"/>
</dbReference>
<dbReference type="InterPro" id="IPR012674">
    <property type="entry name" value="Calycin"/>
</dbReference>
<protein>
    <submittedName>
        <fullName evidence="4">Lipocalin family protein</fullName>
    </submittedName>
</protein>
<dbReference type="SUPFAM" id="SSF50814">
    <property type="entry name" value="Lipocalins"/>
    <property type="match status" value="1"/>
</dbReference>
<dbReference type="PANTHER" id="PTHR10612:SF34">
    <property type="entry name" value="APOLIPOPROTEIN D"/>
    <property type="match status" value="1"/>
</dbReference>
<evidence type="ECO:0000313" key="4">
    <source>
        <dbReference type="EMBL" id="MFD2246381.1"/>
    </source>
</evidence>
<keyword evidence="5" id="KW-1185">Reference proteome</keyword>
<dbReference type="InterPro" id="IPR047202">
    <property type="entry name" value="Lipocalin_Blc-like_dom"/>
</dbReference>